<dbReference type="HOGENOM" id="CLU_682439_0_0_0"/>
<comment type="caution">
    <text evidence="3">The sequence shown here is derived from an EMBL/GenBank/DDBJ whole genome shotgun (WGS) entry which is preliminary data.</text>
</comment>
<evidence type="ECO:0000313" key="3">
    <source>
        <dbReference type="EMBL" id="ERK52580.1"/>
    </source>
</evidence>
<evidence type="ECO:0000256" key="1">
    <source>
        <dbReference type="SAM" id="Coils"/>
    </source>
</evidence>
<gene>
    <name evidence="3" type="ORF">HMPREF9015_00812</name>
</gene>
<evidence type="ECO:0000313" key="4">
    <source>
        <dbReference type="Proteomes" id="UP000016626"/>
    </source>
</evidence>
<dbReference type="EMBL" id="AWVM01000039">
    <property type="protein sequence ID" value="ERK52580.1"/>
    <property type="molecule type" value="Genomic_DNA"/>
</dbReference>
<feature type="coiled-coil region" evidence="1">
    <location>
        <begin position="299"/>
        <end position="346"/>
    </location>
</feature>
<feature type="region of interest" description="Disordered" evidence="2">
    <location>
        <begin position="177"/>
        <end position="207"/>
    </location>
</feature>
<keyword evidence="1" id="KW-0175">Coiled coil</keyword>
<protein>
    <submittedName>
        <fullName evidence="3">Uncharacterized protein</fullName>
    </submittedName>
</protein>
<feature type="compositionally biased region" description="Basic and acidic residues" evidence="2">
    <location>
        <begin position="188"/>
        <end position="201"/>
    </location>
</feature>
<dbReference type="Proteomes" id="UP000016626">
    <property type="component" value="Unassembled WGS sequence"/>
</dbReference>
<feature type="non-terminal residue" evidence="3">
    <location>
        <position position="350"/>
    </location>
</feature>
<organism evidence="3 4">
    <name type="scientific">Leptotrichia wadei (strain F0279)</name>
    <dbReference type="NCBI Taxonomy" id="888055"/>
    <lineage>
        <taxon>Bacteria</taxon>
        <taxon>Fusobacteriati</taxon>
        <taxon>Fusobacteriota</taxon>
        <taxon>Fusobacteriia</taxon>
        <taxon>Fusobacteriales</taxon>
        <taxon>Leptotrichiaceae</taxon>
        <taxon>Leptotrichia</taxon>
    </lineage>
</organism>
<sequence length="350" mass="39634">MKAAILLSPVNKDGVNIGFFNKVMRNFIKNPVPLGEVMNGNAGVSEILLLPVYVDTVEYLKYDSQNGANGPTQLMMAKKAGSIFEGQYDYLKFSENSVVKIGGRIVFLSLDKTKTADGTKEKNAFNEEVTDEKDLTDGIRKYSKMGKEEQKRFRQKTGKKLIEYVSNLTAINQLSEWAISNDTPPTEGEQKKGQNPEKRDPSQPADAYRGITKSLTIVYFKDDKPMKKKGTANEWDKKKDADKEYEYAEIQKRLDAIEKEISSLDAKIKNELYAKEDRDLKKRALISKYGNENDMKSRLNTLKTEMDAAGKNKDLLNNEKTRLTAANAKESDLENVELKIKEAEEQEELL</sequence>
<reference evidence="3 4" key="1">
    <citation type="submission" date="2013-06" db="EMBL/GenBank/DDBJ databases">
        <authorList>
            <person name="Weinstock G."/>
            <person name="Sodergren E."/>
            <person name="Lobos E.A."/>
            <person name="Fulton L."/>
            <person name="Fulton R."/>
            <person name="Courtney L."/>
            <person name="Fronick C."/>
            <person name="O'Laughlin M."/>
            <person name="Godfrey J."/>
            <person name="Wilson R.M."/>
            <person name="Miner T."/>
            <person name="Farmer C."/>
            <person name="Delehaunty K."/>
            <person name="Cordes M."/>
            <person name="Minx P."/>
            <person name="Tomlinson C."/>
            <person name="Chen J."/>
            <person name="Wollam A."/>
            <person name="Pepin K.H."/>
            <person name="Bhonagiri V."/>
            <person name="Zhang X."/>
            <person name="Warren W."/>
            <person name="Mitreva M."/>
            <person name="Mardis E.R."/>
            <person name="Wilson R.K."/>
        </authorList>
    </citation>
    <scope>NUCLEOTIDE SEQUENCE [LARGE SCALE GENOMIC DNA]</scope>
    <source>
        <strain evidence="3 4">F0279</strain>
    </source>
</reference>
<dbReference type="AlphaFoldDB" id="U2PPZ2"/>
<evidence type="ECO:0000256" key="2">
    <source>
        <dbReference type="SAM" id="MobiDB-lite"/>
    </source>
</evidence>
<proteinExistence type="predicted"/>
<accession>U2PPZ2</accession>
<name>U2PPZ2_LEPWF</name>
<dbReference type="RefSeq" id="WP_021746415.1">
    <property type="nucleotide sequence ID" value="NZ_KI271410.1"/>
</dbReference>